<name>A0A418NJK4_9SPHN</name>
<proteinExistence type="predicted"/>
<accession>A0A418NJK4</accession>
<evidence type="ECO:0000313" key="1">
    <source>
        <dbReference type="EMBL" id="RIV79404.1"/>
    </source>
</evidence>
<gene>
    <name evidence="1" type="ORF">D2V04_05285</name>
</gene>
<protein>
    <submittedName>
        <fullName evidence="1">Uncharacterized protein</fullName>
    </submittedName>
</protein>
<dbReference type="EMBL" id="QXFK01000014">
    <property type="protein sequence ID" value="RIV79404.1"/>
    <property type="molecule type" value="Genomic_DNA"/>
</dbReference>
<comment type="caution">
    <text evidence="1">The sequence shown here is derived from an EMBL/GenBank/DDBJ whole genome shotgun (WGS) entry which is preliminary data.</text>
</comment>
<keyword evidence="2" id="KW-1185">Reference proteome</keyword>
<dbReference type="AlphaFoldDB" id="A0A418NJK4"/>
<organism evidence="1 2">
    <name type="scientific">Pelagerythrobacter aerophilus</name>
    <dbReference type="NCBI Taxonomy" id="2306995"/>
    <lineage>
        <taxon>Bacteria</taxon>
        <taxon>Pseudomonadati</taxon>
        <taxon>Pseudomonadota</taxon>
        <taxon>Alphaproteobacteria</taxon>
        <taxon>Sphingomonadales</taxon>
        <taxon>Erythrobacteraceae</taxon>
        <taxon>Pelagerythrobacter</taxon>
    </lineage>
</organism>
<dbReference type="Pfam" id="PF18950">
    <property type="entry name" value="DUF5694"/>
    <property type="match status" value="1"/>
</dbReference>
<dbReference type="InterPro" id="IPR043749">
    <property type="entry name" value="DUF5694"/>
</dbReference>
<dbReference type="Proteomes" id="UP000285092">
    <property type="component" value="Unassembled WGS sequence"/>
</dbReference>
<sequence length="350" mass="38209">MTIPGTARAEPTRAAQAVVIADAAVREPKTEVLVLGTPHLSTLPEGTDPSLFDPLLDKLAAWQPQLIALEGIGGAQCDYLREFAFAYDGTADAYCFDAEPARKALGLDQAGAEASIEQILAEAVEQRLPAERRRLAALFLAAGDRASAMVQWLRLPAEERRADAVLTEELAKALAPRARLNENYVVGARLAARLGLERVHLVDDHTGDRASGPDTDAFAEAMPRIWDNEWAKANRKLGDDWVARLSSTPSPATVINSYIDYNSLETAELVVRGDFGAAAGDRGVARVGRRYLAYWETRNLRMVANIREAAGPHPGIRVLAIVGASHKPYYERYLDMLSEMRLANVAEVLR</sequence>
<evidence type="ECO:0000313" key="2">
    <source>
        <dbReference type="Proteomes" id="UP000285092"/>
    </source>
</evidence>
<reference evidence="1 2" key="1">
    <citation type="submission" date="2018-08" db="EMBL/GenBank/DDBJ databases">
        <title>Altererythrobacter sp.Ery1 and Ery12, the genome sequencing of novel strains in genus Alterythrobacter.</title>
        <authorList>
            <person name="Cheng H."/>
            <person name="Wu Y.-H."/>
            <person name="Fang C."/>
            <person name="Xu X.-W."/>
        </authorList>
    </citation>
    <scope>NUCLEOTIDE SEQUENCE [LARGE SCALE GENOMIC DNA]</scope>
    <source>
        <strain evidence="1 2">Ery1</strain>
    </source>
</reference>